<comment type="caution">
    <text evidence="2">The sequence shown here is derived from an EMBL/GenBank/DDBJ whole genome shotgun (WGS) entry which is preliminary data.</text>
</comment>
<feature type="region of interest" description="Disordered" evidence="1">
    <location>
        <begin position="386"/>
        <end position="405"/>
    </location>
</feature>
<organism evidence="2 3">
    <name type="scientific">Rhizophlyctis rosea</name>
    <dbReference type="NCBI Taxonomy" id="64517"/>
    <lineage>
        <taxon>Eukaryota</taxon>
        <taxon>Fungi</taxon>
        <taxon>Fungi incertae sedis</taxon>
        <taxon>Chytridiomycota</taxon>
        <taxon>Chytridiomycota incertae sedis</taxon>
        <taxon>Chytridiomycetes</taxon>
        <taxon>Rhizophlyctidales</taxon>
        <taxon>Rhizophlyctidaceae</taxon>
        <taxon>Rhizophlyctis</taxon>
    </lineage>
</organism>
<feature type="compositionally biased region" description="Acidic residues" evidence="1">
    <location>
        <begin position="44"/>
        <end position="62"/>
    </location>
</feature>
<feature type="region of interest" description="Disordered" evidence="1">
    <location>
        <begin position="38"/>
        <end position="69"/>
    </location>
</feature>
<dbReference type="PANTHER" id="PTHR14490:SF5">
    <property type="entry name" value="PROTEIN KRI1 HOMOLOG"/>
    <property type="match status" value="1"/>
</dbReference>
<evidence type="ECO:0000313" key="3">
    <source>
        <dbReference type="Proteomes" id="UP001212841"/>
    </source>
</evidence>
<feature type="compositionally biased region" description="Acidic residues" evidence="1">
    <location>
        <begin position="396"/>
        <end position="405"/>
    </location>
</feature>
<gene>
    <name evidence="2" type="primary">KRI1</name>
    <name evidence="2" type="ORF">HK097_000600</name>
</gene>
<reference evidence="2" key="1">
    <citation type="submission" date="2020-05" db="EMBL/GenBank/DDBJ databases">
        <title>Phylogenomic resolution of chytrid fungi.</title>
        <authorList>
            <person name="Stajich J.E."/>
            <person name="Amses K."/>
            <person name="Simmons R."/>
            <person name="Seto K."/>
            <person name="Myers J."/>
            <person name="Bonds A."/>
            <person name="Quandt C.A."/>
            <person name="Barry K."/>
            <person name="Liu P."/>
            <person name="Grigoriev I."/>
            <person name="Longcore J.E."/>
            <person name="James T.Y."/>
        </authorList>
    </citation>
    <scope>NUCLEOTIDE SEQUENCE</scope>
    <source>
        <strain evidence="2">JEL0318</strain>
    </source>
</reference>
<proteinExistence type="predicted"/>
<feature type="region of interest" description="Disordered" evidence="1">
    <location>
        <begin position="168"/>
        <end position="191"/>
    </location>
</feature>
<feature type="region of interest" description="Disordered" evidence="1">
    <location>
        <begin position="128"/>
        <end position="152"/>
    </location>
</feature>
<evidence type="ECO:0000256" key="1">
    <source>
        <dbReference type="SAM" id="MobiDB-lite"/>
    </source>
</evidence>
<keyword evidence="3" id="KW-1185">Reference proteome</keyword>
<feature type="compositionally biased region" description="Basic and acidic residues" evidence="1">
    <location>
        <begin position="179"/>
        <end position="191"/>
    </location>
</feature>
<dbReference type="AlphaFoldDB" id="A0AAD5S7R6"/>
<feature type="non-terminal residue" evidence="2">
    <location>
        <position position="405"/>
    </location>
</feature>
<dbReference type="InterPro" id="IPR018034">
    <property type="entry name" value="Kri1"/>
</dbReference>
<sequence>MGRNLLDDDLGDDTFLQINENFARKYEEKKKYEELTKLKKQYGDEDDEPQDSESEEEEDEFGELVTPEVDGQIMKTIVSIRSRKPEVYDPKVNFFSEDLLEKAGKQWQEKQQAIKASGKPIRLADYHRNKLLEGANDEDEDEQDSRPLTHAEEQAKLKDDLKSAFHSFADGGDEDDDFLELRTKTDDESKKEEEEYRNFLLENMAQEGGQGIKDWKNFQEVKDDPDEAFLMDYILNRGWVEKGAFKTPTYDEVVGEVNEDEDEEVVEAAEEFERKHNFRFEEDGATQVITHARTIDGTLRRKDDKRKRQRESRAERQALEKLKKSEELKRLKNLKKEEIREKLKQIQQIAGGDSVGFDEVDLEKDFDPNEYDRKMEETFGEGYYEAEDANMKPDFGDDDIDISDL</sequence>
<dbReference type="GO" id="GO:0005730">
    <property type="term" value="C:nucleolus"/>
    <property type="evidence" value="ECO:0007669"/>
    <property type="project" value="TreeGrafter"/>
</dbReference>
<evidence type="ECO:0000313" key="2">
    <source>
        <dbReference type="EMBL" id="KAJ3046728.1"/>
    </source>
</evidence>
<protein>
    <submittedName>
        <fullName evidence="2">KRRI-Interacting protein 1</fullName>
    </submittedName>
</protein>
<dbReference type="Proteomes" id="UP001212841">
    <property type="component" value="Unassembled WGS sequence"/>
</dbReference>
<dbReference type="PANTHER" id="PTHR14490">
    <property type="entry name" value="ZINC FINGER, ZZ TYPE"/>
    <property type="match status" value="1"/>
</dbReference>
<accession>A0AAD5S7R6</accession>
<feature type="region of interest" description="Disordered" evidence="1">
    <location>
        <begin position="291"/>
        <end position="319"/>
    </location>
</feature>
<dbReference type="EMBL" id="JADGJD010001105">
    <property type="protein sequence ID" value="KAJ3046728.1"/>
    <property type="molecule type" value="Genomic_DNA"/>
</dbReference>
<dbReference type="Pfam" id="PF05178">
    <property type="entry name" value="Kri1"/>
    <property type="match status" value="1"/>
</dbReference>
<dbReference type="GO" id="GO:0000447">
    <property type="term" value="P:endonucleolytic cleavage in ITS1 to separate SSU-rRNA from 5.8S rRNA and LSU-rRNA from tricistronic rRNA transcript (SSU-rRNA, 5.8S rRNA, LSU-rRNA)"/>
    <property type="evidence" value="ECO:0007669"/>
    <property type="project" value="TreeGrafter"/>
</dbReference>
<dbReference type="GO" id="GO:0030686">
    <property type="term" value="C:90S preribosome"/>
    <property type="evidence" value="ECO:0007669"/>
    <property type="project" value="TreeGrafter"/>
</dbReference>
<name>A0AAD5S7R6_9FUNG</name>